<dbReference type="PANTHER" id="PTHR32251">
    <property type="entry name" value="3-OXO-5-ALPHA-STEROID 4-DEHYDROGENASE"/>
    <property type="match status" value="1"/>
</dbReference>
<name>A0ABD3GR93_9MARC</name>
<evidence type="ECO:0000256" key="1">
    <source>
        <dbReference type="SAM" id="Phobius"/>
    </source>
</evidence>
<feature type="transmembrane region" description="Helical" evidence="1">
    <location>
        <begin position="147"/>
        <end position="166"/>
    </location>
</feature>
<dbReference type="PROSITE" id="PS50244">
    <property type="entry name" value="S5A_REDUCTASE"/>
    <property type="match status" value="1"/>
</dbReference>
<feature type="transmembrane region" description="Helical" evidence="1">
    <location>
        <begin position="172"/>
        <end position="194"/>
    </location>
</feature>
<dbReference type="InterPro" id="IPR010721">
    <property type="entry name" value="UstE-like"/>
</dbReference>
<evidence type="ECO:0008006" key="4">
    <source>
        <dbReference type="Google" id="ProtNLM"/>
    </source>
</evidence>
<protein>
    <recommendedName>
        <fullName evidence="4">Steroid 5-alpha reductase C-terminal domain-containing protein</fullName>
    </recommendedName>
</protein>
<keyword evidence="1" id="KW-0812">Transmembrane</keyword>
<evidence type="ECO:0000313" key="3">
    <source>
        <dbReference type="Proteomes" id="UP001633002"/>
    </source>
</evidence>
<dbReference type="Pfam" id="PF06966">
    <property type="entry name" value="DUF1295"/>
    <property type="match status" value="1"/>
</dbReference>
<feature type="transmembrane region" description="Helical" evidence="1">
    <location>
        <begin position="250"/>
        <end position="266"/>
    </location>
</feature>
<evidence type="ECO:0000313" key="2">
    <source>
        <dbReference type="EMBL" id="KAL3680351.1"/>
    </source>
</evidence>
<dbReference type="EMBL" id="JBJQOH010000007">
    <property type="protein sequence ID" value="KAL3680351.1"/>
    <property type="molecule type" value="Genomic_DNA"/>
</dbReference>
<reference evidence="2 3" key="1">
    <citation type="submission" date="2024-09" db="EMBL/GenBank/DDBJ databases">
        <title>Chromosome-scale assembly of Riccia sorocarpa.</title>
        <authorList>
            <person name="Paukszto L."/>
        </authorList>
    </citation>
    <scope>NUCLEOTIDE SEQUENCE [LARGE SCALE GENOMIC DNA]</scope>
    <source>
        <strain evidence="2">LP-2024</strain>
        <tissue evidence="2">Aerial parts of the thallus</tissue>
    </source>
</reference>
<accession>A0ABD3GR93</accession>
<dbReference type="Gene3D" id="1.20.120.1630">
    <property type="match status" value="1"/>
</dbReference>
<keyword evidence="1" id="KW-1133">Transmembrane helix</keyword>
<dbReference type="AlphaFoldDB" id="A0ABD3GR93"/>
<keyword evidence="1" id="KW-0472">Membrane</keyword>
<keyword evidence="3" id="KW-1185">Reference proteome</keyword>
<sequence>MANFITRNAYSPPSVEKLIRGFPTATTEVVGRPVLWRQKTGRTMTLALGCLKPCTQCFYLSPRGREGSLHVESGFAKPRLSSSSSVSVSDAGRRLVPITRPKKRRSVIASMGTESSNTSYLAVTALVTAVYQLSFFVIAAGLKVDKFTDFAGTTNFVVIAFLTLILQGTYHYRQLVLTTFVILWGLRLGLFLLFRILKWGEDKRFDDRRDDLIRFAVFWFLQGVWVWTVTLPVTVLNGSRKNPDFGLRDYIGWIMWAVGMVIEAVADQSKLNFKSAPENNGRWCDAGLWSWSRHPNYFGEMLLWWGVFVAATPVLSGGQWAVIASPLLLCALLLFVSGIPILESSADKRHRANPEYVRYKKTTSPLIPLPPALYGSLPSWFKKTFLFEFPFYSRRLSAGNQVKSS</sequence>
<dbReference type="PANTHER" id="PTHR32251:SF15">
    <property type="entry name" value="3-OXO-5-ALPHA-STEROID 4-DEHYDROGENASE (DUF1295)"/>
    <property type="match status" value="1"/>
</dbReference>
<feature type="transmembrane region" description="Helical" evidence="1">
    <location>
        <begin position="321"/>
        <end position="342"/>
    </location>
</feature>
<dbReference type="Proteomes" id="UP001633002">
    <property type="component" value="Unassembled WGS sequence"/>
</dbReference>
<comment type="caution">
    <text evidence="2">The sequence shown here is derived from an EMBL/GenBank/DDBJ whole genome shotgun (WGS) entry which is preliminary data.</text>
</comment>
<proteinExistence type="predicted"/>
<organism evidence="2 3">
    <name type="scientific">Riccia sorocarpa</name>
    <dbReference type="NCBI Taxonomy" id="122646"/>
    <lineage>
        <taxon>Eukaryota</taxon>
        <taxon>Viridiplantae</taxon>
        <taxon>Streptophyta</taxon>
        <taxon>Embryophyta</taxon>
        <taxon>Marchantiophyta</taxon>
        <taxon>Marchantiopsida</taxon>
        <taxon>Marchantiidae</taxon>
        <taxon>Marchantiales</taxon>
        <taxon>Ricciaceae</taxon>
        <taxon>Riccia</taxon>
    </lineage>
</organism>
<gene>
    <name evidence="2" type="ORF">R1sor_023307</name>
</gene>
<feature type="transmembrane region" description="Helical" evidence="1">
    <location>
        <begin position="215"/>
        <end position="238"/>
    </location>
</feature>
<feature type="transmembrane region" description="Helical" evidence="1">
    <location>
        <begin position="120"/>
        <end position="140"/>
    </location>
</feature>